<feature type="domain" description="STAS" evidence="3">
    <location>
        <begin position="9"/>
        <end position="118"/>
    </location>
</feature>
<dbReference type="PROSITE" id="PS50801">
    <property type="entry name" value="STAS"/>
    <property type="match status" value="1"/>
</dbReference>
<accession>A0ABW4FIE0</accession>
<dbReference type="Gene3D" id="3.30.750.24">
    <property type="entry name" value="STAS domain"/>
    <property type="match status" value="1"/>
</dbReference>
<dbReference type="CDD" id="cd07043">
    <property type="entry name" value="STAS_anti-anti-sigma_factors"/>
    <property type="match status" value="1"/>
</dbReference>
<evidence type="ECO:0000313" key="5">
    <source>
        <dbReference type="Proteomes" id="UP001597145"/>
    </source>
</evidence>
<dbReference type="Proteomes" id="UP001597145">
    <property type="component" value="Unassembled WGS sequence"/>
</dbReference>
<dbReference type="RefSeq" id="WP_343980264.1">
    <property type="nucleotide sequence ID" value="NZ_BAAAJG010000011.1"/>
</dbReference>
<evidence type="ECO:0000256" key="2">
    <source>
        <dbReference type="RuleBase" id="RU003749"/>
    </source>
</evidence>
<dbReference type="NCBIfam" id="TIGR00377">
    <property type="entry name" value="ant_ant_sig"/>
    <property type="match status" value="1"/>
</dbReference>
<dbReference type="SUPFAM" id="SSF52091">
    <property type="entry name" value="SpoIIaa-like"/>
    <property type="match status" value="1"/>
</dbReference>
<name>A0ABW4FIE0_9PSEU</name>
<reference evidence="5" key="1">
    <citation type="journal article" date="2019" name="Int. J. Syst. Evol. Microbiol.">
        <title>The Global Catalogue of Microorganisms (GCM) 10K type strain sequencing project: providing services to taxonomists for standard genome sequencing and annotation.</title>
        <authorList>
            <consortium name="The Broad Institute Genomics Platform"/>
            <consortium name="The Broad Institute Genome Sequencing Center for Infectious Disease"/>
            <person name="Wu L."/>
            <person name="Ma J."/>
        </authorList>
    </citation>
    <scope>NUCLEOTIDE SEQUENCE [LARGE SCALE GENOMIC DNA]</scope>
    <source>
        <strain evidence="5">JCM 12165</strain>
    </source>
</reference>
<comment type="caution">
    <text evidence="4">The sequence shown here is derived from an EMBL/GenBank/DDBJ whole genome shotgun (WGS) entry which is preliminary data.</text>
</comment>
<dbReference type="EMBL" id="JBHUCP010000007">
    <property type="protein sequence ID" value="MFD1530301.1"/>
    <property type="molecule type" value="Genomic_DNA"/>
</dbReference>
<evidence type="ECO:0000313" key="4">
    <source>
        <dbReference type="EMBL" id="MFD1530301.1"/>
    </source>
</evidence>
<evidence type="ECO:0000256" key="1">
    <source>
        <dbReference type="ARBA" id="ARBA00009013"/>
    </source>
</evidence>
<sequence>MEEPFDLLQVAVSEPRPGVVVVAPVGEVDVATSGMVREAVSHALDSRPQCIVVDLRGVTFCGSTGLVVLLDARNAAEDAGVGFGTFGGRQIVRRVLEITGLGPLLRHGEDLDQALAAQQSW</sequence>
<gene>
    <name evidence="4" type="ORF">ACFSCY_12690</name>
</gene>
<dbReference type="InterPro" id="IPR036513">
    <property type="entry name" value="STAS_dom_sf"/>
</dbReference>
<organism evidence="4 5">
    <name type="scientific">Pseudonocardia aurantiaca</name>
    <dbReference type="NCBI Taxonomy" id="75290"/>
    <lineage>
        <taxon>Bacteria</taxon>
        <taxon>Bacillati</taxon>
        <taxon>Actinomycetota</taxon>
        <taxon>Actinomycetes</taxon>
        <taxon>Pseudonocardiales</taxon>
        <taxon>Pseudonocardiaceae</taxon>
        <taxon>Pseudonocardia</taxon>
    </lineage>
</organism>
<keyword evidence="5" id="KW-1185">Reference proteome</keyword>
<proteinExistence type="inferred from homology"/>
<evidence type="ECO:0000259" key="3">
    <source>
        <dbReference type="PROSITE" id="PS50801"/>
    </source>
</evidence>
<dbReference type="InterPro" id="IPR002645">
    <property type="entry name" value="STAS_dom"/>
</dbReference>
<dbReference type="PANTHER" id="PTHR33495:SF2">
    <property type="entry name" value="ANTI-SIGMA FACTOR ANTAGONIST TM_1081-RELATED"/>
    <property type="match status" value="1"/>
</dbReference>
<protein>
    <recommendedName>
        <fullName evidence="2">Anti-sigma factor antagonist</fullName>
    </recommendedName>
</protein>
<dbReference type="Pfam" id="PF01740">
    <property type="entry name" value="STAS"/>
    <property type="match status" value="1"/>
</dbReference>
<dbReference type="PANTHER" id="PTHR33495">
    <property type="entry name" value="ANTI-SIGMA FACTOR ANTAGONIST TM_1081-RELATED-RELATED"/>
    <property type="match status" value="1"/>
</dbReference>
<comment type="similarity">
    <text evidence="1 2">Belongs to the anti-sigma-factor antagonist family.</text>
</comment>
<dbReference type="InterPro" id="IPR003658">
    <property type="entry name" value="Anti-sigma_ant"/>
</dbReference>